<sequence length="50" mass="5914">CLESSESDIKSFIERFEGPERSMRHTLLPWSFDSPINDLRTHPGDQYFKI</sequence>
<name>A0A8X6P2K5_NEPPI</name>
<accession>A0A8X6P2K5</accession>
<keyword evidence="2" id="KW-1185">Reference proteome</keyword>
<reference evidence="1" key="1">
    <citation type="submission" date="2020-08" db="EMBL/GenBank/DDBJ databases">
        <title>Multicomponent nature underlies the extraordinary mechanical properties of spider dragline silk.</title>
        <authorList>
            <person name="Kono N."/>
            <person name="Nakamura H."/>
            <person name="Mori M."/>
            <person name="Yoshida Y."/>
            <person name="Ohtoshi R."/>
            <person name="Malay A.D."/>
            <person name="Moran D.A.P."/>
            <person name="Tomita M."/>
            <person name="Numata K."/>
            <person name="Arakawa K."/>
        </authorList>
    </citation>
    <scope>NUCLEOTIDE SEQUENCE</scope>
</reference>
<evidence type="ECO:0000313" key="1">
    <source>
        <dbReference type="EMBL" id="GFT45096.1"/>
    </source>
</evidence>
<dbReference type="EMBL" id="BMAW01110827">
    <property type="protein sequence ID" value="GFT45096.1"/>
    <property type="molecule type" value="Genomic_DNA"/>
</dbReference>
<dbReference type="AlphaFoldDB" id="A0A8X6P2K5"/>
<proteinExistence type="predicted"/>
<comment type="caution">
    <text evidence="1">The sequence shown here is derived from an EMBL/GenBank/DDBJ whole genome shotgun (WGS) entry which is preliminary data.</text>
</comment>
<evidence type="ECO:0000313" key="2">
    <source>
        <dbReference type="Proteomes" id="UP000887013"/>
    </source>
</evidence>
<organism evidence="1 2">
    <name type="scientific">Nephila pilipes</name>
    <name type="common">Giant wood spider</name>
    <name type="synonym">Nephila maculata</name>
    <dbReference type="NCBI Taxonomy" id="299642"/>
    <lineage>
        <taxon>Eukaryota</taxon>
        <taxon>Metazoa</taxon>
        <taxon>Ecdysozoa</taxon>
        <taxon>Arthropoda</taxon>
        <taxon>Chelicerata</taxon>
        <taxon>Arachnida</taxon>
        <taxon>Araneae</taxon>
        <taxon>Araneomorphae</taxon>
        <taxon>Entelegynae</taxon>
        <taxon>Araneoidea</taxon>
        <taxon>Nephilidae</taxon>
        <taxon>Nephila</taxon>
    </lineage>
</organism>
<dbReference type="Proteomes" id="UP000887013">
    <property type="component" value="Unassembled WGS sequence"/>
</dbReference>
<feature type="non-terminal residue" evidence="1">
    <location>
        <position position="1"/>
    </location>
</feature>
<gene>
    <name evidence="1" type="ORF">NPIL_472691</name>
</gene>
<protein>
    <submittedName>
        <fullName evidence="1">Uncharacterized protein</fullName>
    </submittedName>
</protein>